<keyword evidence="7" id="KW-0249">Electron transport</keyword>
<dbReference type="GO" id="GO:0009055">
    <property type="term" value="F:electron transfer activity"/>
    <property type="evidence" value="ECO:0007669"/>
    <property type="project" value="InterPro"/>
</dbReference>
<dbReference type="GO" id="GO:0005886">
    <property type="term" value="C:plasma membrane"/>
    <property type="evidence" value="ECO:0007669"/>
    <property type="project" value="UniProtKB-SubCell"/>
</dbReference>
<sequence length="630" mass="71244">MFIDSRHTFRFFIMLWVLFIVVLTTGKFTEASEQTATGTTAEDIFFKTPGTISGPPAPTLNYPRDYDGKGITDNRSILWVIIQQHFFLGSFILGVPMMAWILEILSYLRRKSSPANAKKHDGYAHEFMRIALPFYPLTIVFGFALLGAFIFLYAEFSRYMSSIFKPVLYFYILIFFIENVLLYAYTRTWDRWKEGRAKWKHMALGGATCLNGLIIIYLANALMAFMMSPAGVDSKGHYLGNLWNAINTPLWNPLNIHRILASIMFSGAVIAAYAAYQMITTRNPEKRAHYDEMGHVSIMISIVNLFILPFAGYWFAKEIFIYSQRMGVTLMGGKLSWPFVMQAMLIGLIFMTVTYYLWQGTRRMQGSERYQHLVKYTMIILAAAFLIWATPHTIPATPSEIDAMGGARHPVVGYYGTMAAKNTAINTMILSFGLCYIIFHRCNKKMSITWAKWGNLVMILLFAGAEAFVIFVGVYGFFIPANVRVNLAFPQFIVTMVALCGGMILNWVMLRKAKLIGPVQWGKLSTSGAFALFFLAVFISTTMVLMGYIRSSVRLEWHVTGILKDDTPWATTPSLTYAVGMVLFNVLVFWVITTFIFWLGNRKGIQTFSMRTGTISPGNTNNAPSKSPSS</sequence>
<dbReference type="GO" id="GO:0070069">
    <property type="term" value="C:cytochrome complex"/>
    <property type="evidence" value="ECO:0007669"/>
    <property type="project" value="InterPro"/>
</dbReference>
<feature type="transmembrane region" description="Helical" evidence="11">
    <location>
        <begin position="86"/>
        <end position="109"/>
    </location>
</feature>
<dbReference type="GO" id="GO:0019646">
    <property type="term" value="P:aerobic electron transport chain"/>
    <property type="evidence" value="ECO:0007669"/>
    <property type="project" value="InterPro"/>
</dbReference>
<feature type="transmembrane region" description="Helical" evidence="11">
    <location>
        <begin position="529"/>
        <end position="549"/>
    </location>
</feature>
<feature type="transmembrane region" description="Helical" evidence="11">
    <location>
        <begin position="423"/>
        <end position="439"/>
    </location>
</feature>
<evidence type="ECO:0000256" key="10">
    <source>
        <dbReference type="ARBA" id="ARBA00023136"/>
    </source>
</evidence>
<feature type="transmembrane region" description="Helical" evidence="11">
    <location>
        <begin position="296"/>
        <end position="316"/>
    </location>
</feature>
<dbReference type="GO" id="GO:0046872">
    <property type="term" value="F:metal ion binding"/>
    <property type="evidence" value="ECO:0007669"/>
    <property type="project" value="UniProtKB-KW"/>
</dbReference>
<organism evidence="12">
    <name type="scientific">hydrothermal vent metagenome</name>
    <dbReference type="NCBI Taxonomy" id="652676"/>
    <lineage>
        <taxon>unclassified sequences</taxon>
        <taxon>metagenomes</taxon>
        <taxon>ecological metagenomes</taxon>
    </lineage>
</organism>
<proteinExistence type="predicted"/>
<feature type="transmembrane region" description="Helical" evidence="11">
    <location>
        <begin position="336"/>
        <end position="358"/>
    </location>
</feature>
<evidence type="ECO:0000256" key="5">
    <source>
        <dbReference type="ARBA" id="ARBA00022692"/>
    </source>
</evidence>
<accession>A0A3B1CR56</accession>
<keyword evidence="5 11" id="KW-0812">Transmembrane</keyword>
<dbReference type="Pfam" id="PF01654">
    <property type="entry name" value="Cyt_bd_oxida_I"/>
    <property type="match status" value="1"/>
</dbReference>
<keyword evidence="8 11" id="KW-1133">Transmembrane helix</keyword>
<feature type="transmembrane region" description="Helical" evidence="11">
    <location>
        <begin position="12"/>
        <end position="29"/>
    </location>
</feature>
<evidence type="ECO:0008006" key="13">
    <source>
        <dbReference type="Google" id="ProtNLM"/>
    </source>
</evidence>
<evidence type="ECO:0000256" key="6">
    <source>
        <dbReference type="ARBA" id="ARBA00022723"/>
    </source>
</evidence>
<evidence type="ECO:0000256" key="2">
    <source>
        <dbReference type="ARBA" id="ARBA00022448"/>
    </source>
</evidence>
<feature type="transmembrane region" description="Helical" evidence="11">
    <location>
        <begin position="206"/>
        <end position="227"/>
    </location>
</feature>
<feature type="transmembrane region" description="Helical" evidence="11">
    <location>
        <begin position="130"/>
        <end position="154"/>
    </location>
</feature>
<evidence type="ECO:0000256" key="11">
    <source>
        <dbReference type="SAM" id="Phobius"/>
    </source>
</evidence>
<dbReference type="AlphaFoldDB" id="A0A3B1CR56"/>
<evidence type="ECO:0000256" key="7">
    <source>
        <dbReference type="ARBA" id="ARBA00022982"/>
    </source>
</evidence>
<keyword evidence="9" id="KW-0408">Iron</keyword>
<name>A0A3B1CR56_9ZZZZ</name>
<evidence type="ECO:0000256" key="4">
    <source>
        <dbReference type="ARBA" id="ARBA00022617"/>
    </source>
</evidence>
<dbReference type="InterPro" id="IPR002585">
    <property type="entry name" value="Cyt-d_ubiquinol_oxidase_su_1"/>
</dbReference>
<feature type="transmembrane region" description="Helical" evidence="11">
    <location>
        <begin position="459"/>
        <end position="481"/>
    </location>
</feature>
<keyword evidence="4" id="KW-0349">Heme</keyword>
<evidence type="ECO:0000256" key="3">
    <source>
        <dbReference type="ARBA" id="ARBA00022475"/>
    </source>
</evidence>
<evidence type="ECO:0000313" key="12">
    <source>
        <dbReference type="EMBL" id="VAX30812.1"/>
    </source>
</evidence>
<feature type="transmembrane region" description="Helical" evidence="11">
    <location>
        <begin position="256"/>
        <end position="276"/>
    </location>
</feature>
<feature type="transmembrane region" description="Helical" evidence="11">
    <location>
        <begin position="487"/>
        <end position="508"/>
    </location>
</feature>
<protein>
    <recommendedName>
        <fullName evidence="13">Cytochrome d ubiquinol oxidase subunit I</fullName>
    </recommendedName>
</protein>
<dbReference type="EMBL" id="UOGF01000065">
    <property type="protein sequence ID" value="VAX30812.1"/>
    <property type="molecule type" value="Genomic_DNA"/>
</dbReference>
<feature type="transmembrane region" description="Helical" evidence="11">
    <location>
        <begin position="370"/>
        <end position="389"/>
    </location>
</feature>
<evidence type="ECO:0000256" key="9">
    <source>
        <dbReference type="ARBA" id="ARBA00023004"/>
    </source>
</evidence>
<feature type="transmembrane region" description="Helical" evidence="11">
    <location>
        <begin position="166"/>
        <end position="185"/>
    </location>
</feature>
<evidence type="ECO:0000256" key="8">
    <source>
        <dbReference type="ARBA" id="ARBA00022989"/>
    </source>
</evidence>
<gene>
    <name evidence="12" type="ORF">MNBD_NITROSPIRAE01-1803</name>
</gene>
<evidence type="ECO:0000256" key="1">
    <source>
        <dbReference type="ARBA" id="ARBA00004651"/>
    </source>
</evidence>
<feature type="transmembrane region" description="Helical" evidence="11">
    <location>
        <begin position="575"/>
        <end position="600"/>
    </location>
</feature>
<keyword evidence="10 11" id="KW-0472">Membrane</keyword>
<reference evidence="12" key="1">
    <citation type="submission" date="2018-06" db="EMBL/GenBank/DDBJ databases">
        <authorList>
            <person name="Zhirakovskaya E."/>
        </authorList>
    </citation>
    <scope>NUCLEOTIDE SEQUENCE</scope>
</reference>
<keyword evidence="3" id="KW-1003">Cell membrane</keyword>
<keyword evidence="6" id="KW-0479">Metal-binding</keyword>
<keyword evidence="2" id="KW-0813">Transport</keyword>
<comment type="subcellular location">
    <subcellularLocation>
        <location evidence="1">Cell membrane</location>
        <topology evidence="1">Multi-pass membrane protein</topology>
    </subcellularLocation>
</comment>